<gene>
    <name evidence="3" type="primary">LOC115874817</name>
</gene>
<proteinExistence type="predicted"/>
<keyword evidence="1" id="KW-0175">Coiled coil</keyword>
<dbReference type="GeneID" id="115874817"/>
<organism evidence="2 3">
    <name type="scientific">Sitophilus oryzae</name>
    <name type="common">Rice weevil</name>
    <name type="synonym">Curculio oryzae</name>
    <dbReference type="NCBI Taxonomy" id="7048"/>
    <lineage>
        <taxon>Eukaryota</taxon>
        <taxon>Metazoa</taxon>
        <taxon>Ecdysozoa</taxon>
        <taxon>Arthropoda</taxon>
        <taxon>Hexapoda</taxon>
        <taxon>Insecta</taxon>
        <taxon>Pterygota</taxon>
        <taxon>Neoptera</taxon>
        <taxon>Endopterygota</taxon>
        <taxon>Coleoptera</taxon>
        <taxon>Polyphaga</taxon>
        <taxon>Cucujiformia</taxon>
        <taxon>Curculionidae</taxon>
        <taxon>Dryophthorinae</taxon>
        <taxon>Sitophilus</taxon>
    </lineage>
</organism>
<protein>
    <submittedName>
        <fullName evidence="3">Paramyosin, short form-like</fullName>
    </submittedName>
</protein>
<reference evidence="3" key="1">
    <citation type="submission" date="2025-08" db="UniProtKB">
        <authorList>
            <consortium name="RefSeq"/>
        </authorList>
    </citation>
    <scope>IDENTIFICATION</scope>
    <source>
        <tissue evidence="3">Gonads</tissue>
    </source>
</reference>
<evidence type="ECO:0000313" key="3">
    <source>
        <dbReference type="RefSeq" id="XP_030745976.1"/>
    </source>
</evidence>
<accession>A0A6J2X447</accession>
<sequence>MPAEIKWQPKTQLYKYNYGVGMNFYQPMVDFIDEKTHGQHVSVPHLPWTEELGLDQFDPTRISSYSEQDLAKVSERTERNAKLRMARGHHASSSFLLSESVSAARITTKIQQETRKKDKLVKEINKLKSRMKDDIEYNPDEDKQIERELRAEQRFLRGKSSGGIAAQLLLSSRKAIEQGLEKEHVSAASAGRVIQLHSKFMDERNTRQLEQAFKQPLDSLSQELRGFDRRTTHILIDQR</sequence>
<feature type="coiled-coil region" evidence="1">
    <location>
        <begin position="103"/>
        <end position="130"/>
    </location>
</feature>
<keyword evidence="2" id="KW-1185">Reference proteome</keyword>
<evidence type="ECO:0000256" key="1">
    <source>
        <dbReference type="SAM" id="Coils"/>
    </source>
</evidence>
<evidence type="ECO:0000313" key="2">
    <source>
        <dbReference type="Proteomes" id="UP000504635"/>
    </source>
</evidence>
<dbReference type="InParanoid" id="A0A6J2X447"/>
<dbReference type="AlphaFoldDB" id="A0A6J2X447"/>
<dbReference type="OrthoDB" id="312459at2759"/>
<name>A0A6J2X447_SITOR</name>
<dbReference type="RefSeq" id="XP_030745976.1">
    <property type="nucleotide sequence ID" value="XM_030890116.1"/>
</dbReference>
<dbReference type="Proteomes" id="UP000504635">
    <property type="component" value="Unplaced"/>
</dbReference>
<dbReference type="KEGG" id="soy:115874817"/>